<evidence type="ECO:0000256" key="1">
    <source>
        <dbReference type="SAM" id="SignalP"/>
    </source>
</evidence>
<dbReference type="Gene3D" id="2.40.160.10">
    <property type="entry name" value="Porin"/>
    <property type="match status" value="1"/>
</dbReference>
<name>A0AAQ3LH32_9BACT</name>
<organism evidence="2 3">
    <name type="scientific">Rubellicoccus peritrichatus</name>
    <dbReference type="NCBI Taxonomy" id="3080537"/>
    <lineage>
        <taxon>Bacteria</taxon>
        <taxon>Pseudomonadati</taxon>
        <taxon>Verrucomicrobiota</taxon>
        <taxon>Opitutia</taxon>
        <taxon>Puniceicoccales</taxon>
        <taxon>Cerasicoccaceae</taxon>
        <taxon>Rubellicoccus</taxon>
    </lineage>
</organism>
<dbReference type="RefSeq" id="WP_317836268.1">
    <property type="nucleotide sequence ID" value="NZ_CP136920.1"/>
</dbReference>
<dbReference type="KEGG" id="puo:RZN69_11310"/>
<sequence>MMRYLIICLAAILLPLCSVAQPTPWNAALNQASRDLNFISEDGEFEVQLSGSVDMRTYYFAQRPVGFVFTRPDASSNTQYSPRLTLNLDAFYGERLYGFVKFRWDDGVDPGYMNNSVRLDEIFLRGTVIMNKLDLQVGRFATVFGNWAGRHGAWESPFITAPLPYDQATSVTDNAAPPNATAFANRANVPINKHTWAPVIWGSVYTEGVAAFGSYEDFTLALTGTNRPLSSRPPTWDDRDFDTTPTFTGRLGWTPHAKWGFGVSGMIGPYFINSAASTLPAGSNINDFNQITIGGDLSFAHGPWQVWAEFIYNRFEVPNVGNADSYSYYIEGKYKISTNFFTALRWGQQFYNKVDTPAGPAEWDSDVLRTDAAFGIRFDQHTQLKLQYTYQHQDASFQDGTQQVAAEATIRF</sequence>
<dbReference type="Proteomes" id="UP001304300">
    <property type="component" value="Chromosome"/>
</dbReference>
<dbReference type="AlphaFoldDB" id="A0AAQ3LH32"/>
<reference evidence="2 3" key="1">
    <citation type="submission" date="2023-10" db="EMBL/GenBank/DDBJ databases">
        <title>Rubellicoccus peritrichatus gen. nov., sp. nov., isolated from an algae of coral reef tank.</title>
        <authorList>
            <person name="Luo J."/>
        </authorList>
    </citation>
    <scope>NUCLEOTIDE SEQUENCE [LARGE SCALE GENOMIC DNA]</scope>
    <source>
        <strain evidence="2 3">CR14</strain>
    </source>
</reference>
<feature type="signal peptide" evidence="1">
    <location>
        <begin position="1"/>
        <end position="20"/>
    </location>
</feature>
<keyword evidence="1" id="KW-0732">Signal</keyword>
<proteinExistence type="predicted"/>
<evidence type="ECO:0000313" key="2">
    <source>
        <dbReference type="EMBL" id="WOO43678.1"/>
    </source>
</evidence>
<keyword evidence="3" id="KW-1185">Reference proteome</keyword>
<feature type="chain" id="PRO_5042820061" description="Porin" evidence="1">
    <location>
        <begin position="21"/>
        <end position="412"/>
    </location>
</feature>
<gene>
    <name evidence="2" type="ORF">RZN69_11310</name>
</gene>
<evidence type="ECO:0008006" key="4">
    <source>
        <dbReference type="Google" id="ProtNLM"/>
    </source>
</evidence>
<evidence type="ECO:0000313" key="3">
    <source>
        <dbReference type="Proteomes" id="UP001304300"/>
    </source>
</evidence>
<accession>A0AAQ3LH32</accession>
<protein>
    <recommendedName>
        <fullName evidence="4">Porin</fullName>
    </recommendedName>
</protein>
<dbReference type="InterPro" id="IPR023614">
    <property type="entry name" value="Porin_dom_sf"/>
</dbReference>
<dbReference type="EMBL" id="CP136920">
    <property type="protein sequence ID" value="WOO43678.1"/>
    <property type="molecule type" value="Genomic_DNA"/>
</dbReference>
<dbReference type="SUPFAM" id="SSF56935">
    <property type="entry name" value="Porins"/>
    <property type="match status" value="1"/>
</dbReference>